<dbReference type="Ensembl" id="ENSCJAT00000144090.1">
    <property type="protein sequence ID" value="ENSCJAP00000079969.1"/>
    <property type="gene ID" value="ENSCJAG00000021484.5"/>
</dbReference>
<proteinExistence type="predicted"/>
<feature type="signal peptide" evidence="3">
    <location>
        <begin position="1"/>
        <end position="18"/>
    </location>
</feature>
<keyword evidence="3" id="KW-0732">Signal</keyword>
<evidence type="ECO:0000256" key="1">
    <source>
        <dbReference type="ARBA" id="ARBA00004609"/>
    </source>
</evidence>
<dbReference type="GeneTree" id="ENSGT00940000159966"/>
<reference evidence="5 6" key="1">
    <citation type="submission" date="2009-03" db="EMBL/GenBank/DDBJ databases">
        <authorList>
            <person name="Warren W."/>
            <person name="Ye L."/>
            <person name="Minx P."/>
            <person name="Worley K."/>
            <person name="Gibbs R."/>
            <person name="Wilson R.K."/>
        </authorList>
    </citation>
    <scope>NUCLEOTIDE SEQUENCE [LARGE SCALE GENOMIC DNA]</scope>
</reference>
<feature type="chain" id="PRO_5035145875" evidence="3">
    <location>
        <begin position="19"/>
        <end position="167"/>
    </location>
</feature>
<dbReference type="Proteomes" id="UP000008225">
    <property type="component" value="Chromosome 16"/>
</dbReference>
<dbReference type="FunFam" id="2.10.60.10:FF:000031">
    <property type="entry name" value="Lymphocyte antigen 6 family member K"/>
    <property type="match status" value="1"/>
</dbReference>
<dbReference type="GeneID" id="100386961"/>
<reference evidence="5" key="2">
    <citation type="submission" date="2025-08" db="UniProtKB">
        <authorList>
            <consortium name="Ensembl"/>
        </authorList>
    </citation>
    <scope>IDENTIFICATION</scope>
</reference>
<dbReference type="InterPro" id="IPR045860">
    <property type="entry name" value="Snake_toxin-like_sf"/>
</dbReference>
<dbReference type="OrthoDB" id="9617216at2759"/>
<evidence type="ECO:0000256" key="3">
    <source>
        <dbReference type="SAM" id="SignalP"/>
    </source>
</evidence>
<reference evidence="5" key="3">
    <citation type="submission" date="2025-09" db="UniProtKB">
        <authorList>
            <consortium name="Ensembl"/>
        </authorList>
    </citation>
    <scope>IDENTIFICATION</scope>
</reference>
<dbReference type="Gene3D" id="2.10.60.10">
    <property type="entry name" value="CD59"/>
    <property type="match status" value="1"/>
</dbReference>
<protein>
    <submittedName>
        <fullName evidence="5">Lymphocyte antigen 6 family member K</fullName>
    </submittedName>
</protein>
<dbReference type="OMA" id="MPFFYLK"/>
<dbReference type="GO" id="GO:0005886">
    <property type="term" value="C:plasma membrane"/>
    <property type="evidence" value="ECO:0007669"/>
    <property type="project" value="UniProtKB-SubCell"/>
</dbReference>
<gene>
    <name evidence="5" type="primary">LY6K</name>
</gene>
<name>A0A8I3WQS5_CALJA</name>
<dbReference type="RefSeq" id="XP_008981385.3">
    <property type="nucleotide sequence ID" value="XM_008983137.4"/>
</dbReference>
<organism evidence="5 6">
    <name type="scientific">Callithrix jacchus</name>
    <name type="common">White-tufted-ear marmoset</name>
    <name type="synonym">Simia Jacchus</name>
    <dbReference type="NCBI Taxonomy" id="9483"/>
    <lineage>
        <taxon>Eukaryota</taxon>
        <taxon>Metazoa</taxon>
        <taxon>Chordata</taxon>
        <taxon>Craniata</taxon>
        <taxon>Vertebrata</taxon>
        <taxon>Euteleostomi</taxon>
        <taxon>Mammalia</taxon>
        <taxon>Eutheria</taxon>
        <taxon>Euarchontoglires</taxon>
        <taxon>Primates</taxon>
        <taxon>Haplorrhini</taxon>
        <taxon>Platyrrhini</taxon>
        <taxon>Cebidae</taxon>
        <taxon>Callitrichinae</taxon>
        <taxon>Callithrix</taxon>
        <taxon>Callithrix</taxon>
    </lineage>
</organism>
<evidence type="ECO:0000313" key="6">
    <source>
        <dbReference type="Proteomes" id="UP000008225"/>
    </source>
</evidence>
<sequence length="167" mass="18598">MTLLALLLLAMALPRVWTDANLTARQRDPEDTPQKDTGDDRIWCHVCERENTFDCENPRMCKSEESYCVVAAVKIFPRFFMISKQCSAHCAVIERPKPEQKPFLLEAPMPFFYLKCCKLRYCNLNGPSVNESVFKDYAEGSSTRSCGGLGLAALLLPAATAAGLSLP</sequence>
<evidence type="ECO:0000256" key="2">
    <source>
        <dbReference type="ARBA" id="ARBA00022622"/>
    </source>
</evidence>
<keyword evidence="2" id="KW-0336">GPI-anchor</keyword>
<dbReference type="GO" id="GO:0098552">
    <property type="term" value="C:side of membrane"/>
    <property type="evidence" value="ECO:0007669"/>
    <property type="project" value="UniProtKB-KW"/>
</dbReference>
<dbReference type="CDD" id="cd23550">
    <property type="entry name" value="TFP_LU_ECD_Ly6K"/>
    <property type="match status" value="1"/>
</dbReference>
<dbReference type="InterPro" id="IPR035076">
    <property type="entry name" value="Toxin/TOLIP"/>
</dbReference>
<evidence type="ECO:0000259" key="4">
    <source>
        <dbReference type="Pfam" id="PF00087"/>
    </source>
</evidence>
<comment type="subcellular location">
    <subcellularLocation>
        <location evidence="1">Cell membrane</location>
        <topology evidence="1">Lipid-anchor</topology>
        <topology evidence="1">GPI-anchor</topology>
    </subcellularLocation>
</comment>
<keyword evidence="6" id="KW-1185">Reference proteome</keyword>
<dbReference type="CTD" id="54742"/>
<accession>A0A8I3WQS5</accession>
<dbReference type="Pfam" id="PF00087">
    <property type="entry name" value="Toxin_TOLIP"/>
    <property type="match status" value="1"/>
</dbReference>
<keyword evidence="2" id="KW-0449">Lipoprotein</keyword>
<feature type="domain" description="Snake toxin/toxin-like" evidence="4">
    <location>
        <begin position="43"/>
        <end position="123"/>
    </location>
</feature>
<dbReference type="KEGG" id="cjc:100386961"/>
<dbReference type="GO" id="GO:0007339">
    <property type="term" value="P:binding of sperm to zona pellucida"/>
    <property type="evidence" value="ECO:0007669"/>
    <property type="project" value="TreeGrafter"/>
</dbReference>
<dbReference type="PANTHER" id="PTHR15049">
    <property type="entry name" value="GLYCOSYL-PHOSPHATIDYLINOSITOL-ANCHORED MOLECULE-LIKE PROTEIN-RELATED"/>
    <property type="match status" value="1"/>
</dbReference>
<dbReference type="PANTHER" id="PTHR15049:SF1">
    <property type="entry name" value="LYMPHOCYTE ANTIGEN 6K"/>
    <property type="match status" value="1"/>
</dbReference>
<keyword evidence="2" id="KW-0472">Membrane</keyword>
<keyword evidence="2" id="KW-0325">Glycoprotein</keyword>
<dbReference type="GO" id="GO:0001669">
    <property type="term" value="C:acrosomal vesicle"/>
    <property type="evidence" value="ECO:0007669"/>
    <property type="project" value="TreeGrafter"/>
</dbReference>
<dbReference type="SUPFAM" id="SSF57302">
    <property type="entry name" value="Snake toxin-like"/>
    <property type="match status" value="1"/>
</dbReference>
<dbReference type="AlphaFoldDB" id="A0A8I3WQS5"/>
<evidence type="ECO:0000313" key="5">
    <source>
        <dbReference type="Ensembl" id="ENSCJAP00000079969.1"/>
    </source>
</evidence>
<dbReference type="InterPro" id="IPR052874">
    <property type="entry name" value="Sperm-ZP_regulatory"/>
</dbReference>